<evidence type="ECO:0000313" key="2">
    <source>
        <dbReference type="EMBL" id="ABA24610.1"/>
    </source>
</evidence>
<reference evidence="3" key="1">
    <citation type="journal article" date="2014" name="Stand. Genomic Sci.">
        <title>Complete genome sequence of Anabaena variabilis ATCC 29413.</title>
        <authorList>
            <person name="Thiel T."/>
            <person name="Pratte B.S."/>
            <person name="Zhong J."/>
            <person name="Goodwin L."/>
            <person name="Copeland A."/>
            <person name="Lucas S."/>
            <person name="Han C."/>
            <person name="Pitluck S."/>
            <person name="Land M.L."/>
            <person name="Kyrpides N.C."/>
            <person name="Woyke T."/>
        </authorList>
    </citation>
    <scope>NUCLEOTIDE SEQUENCE [LARGE SCALE GENOMIC DNA]</scope>
    <source>
        <strain evidence="3">ATCC 29413 / PCC 7937</strain>
    </source>
</reference>
<evidence type="ECO:0000256" key="1">
    <source>
        <dbReference type="SAM" id="Phobius"/>
    </source>
</evidence>
<keyword evidence="1" id="KW-0812">Transmembrane</keyword>
<evidence type="ECO:0000313" key="3">
    <source>
        <dbReference type="Proteomes" id="UP000002533"/>
    </source>
</evidence>
<dbReference type="Proteomes" id="UP000002533">
    <property type="component" value="Chromosome"/>
</dbReference>
<proteinExistence type="predicted"/>
<feature type="transmembrane region" description="Helical" evidence="1">
    <location>
        <begin position="84"/>
        <end position="107"/>
    </location>
</feature>
<keyword evidence="1" id="KW-0472">Membrane</keyword>
<name>Q3M326_TRIV2</name>
<gene>
    <name evidence="2" type="ordered locus">Ava_5013</name>
</gene>
<dbReference type="HOGENOM" id="CLU_1999143_0_0_3"/>
<dbReference type="STRING" id="240292.Ava_5013"/>
<protein>
    <submittedName>
        <fullName evidence="2">Uncharacterized protein</fullName>
    </submittedName>
</protein>
<organism evidence="2 3">
    <name type="scientific">Trichormus variabilis (strain ATCC 29413 / PCC 7937)</name>
    <name type="common">Anabaena variabilis</name>
    <dbReference type="NCBI Taxonomy" id="240292"/>
    <lineage>
        <taxon>Bacteria</taxon>
        <taxon>Bacillati</taxon>
        <taxon>Cyanobacteriota</taxon>
        <taxon>Cyanophyceae</taxon>
        <taxon>Nostocales</taxon>
        <taxon>Nostocaceae</taxon>
        <taxon>Trichormus</taxon>
    </lineage>
</organism>
<dbReference type="eggNOG" id="ENOG502ZGFW">
    <property type="taxonomic scope" value="Bacteria"/>
</dbReference>
<dbReference type="AlphaFoldDB" id="Q3M326"/>
<dbReference type="KEGG" id="ava:Ava_5013"/>
<sequence length="124" mass="14102">MQLANLGTLYYCQAFDEIRQYAIQSTVSTSSYCCLLIWLKGKIEMALAQHISIQDDTRVNLSFSSKISQTVITLYGRLWWHTKAYTTVFGMIFLVLASLGFLSIYWFGKKLTQGLQPGTVAEQK</sequence>
<accession>Q3M326</accession>
<keyword evidence="1" id="KW-1133">Transmembrane helix</keyword>
<dbReference type="EMBL" id="CP000117">
    <property type="protein sequence ID" value="ABA24610.1"/>
    <property type="molecule type" value="Genomic_DNA"/>
</dbReference>